<dbReference type="PROSITE" id="PS50109">
    <property type="entry name" value="HIS_KIN"/>
    <property type="match status" value="1"/>
</dbReference>
<evidence type="ECO:0000313" key="13">
    <source>
        <dbReference type="Proteomes" id="UP000325286"/>
    </source>
</evidence>
<dbReference type="SUPFAM" id="SSF50341">
    <property type="entry name" value="CheW-like"/>
    <property type="match status" value="1"/>
</dbReference>
<dbReference type="Gene3D" id="3.40.50.2300">
    <property type="match status" value="1"/>
</dbReference>
<dbReference type="InterPro" id="IPR004105">
    <property type="entry name" value="CheA-like_dim"/>
</dbReference>
<evidence type="ECO:0000313" key="12">
    <source>
        <dbReference type="EMBL" id="QEG41045.1"/>
    </source>
</evidence>
<dbReference type="RefSeq" id="WP_068133887.1">
    <property type="nucleotide sequence ID" value="NZ_CP042914.1"/>
</dbReference>
<dbReference type="PROSITE" id="PS50894">
    <property type="entry name" value="HPT"/>
    <property type="match status" value="1"/>
</dbReference>
<dbReference type="GO" id="GO:0006935">
    <property type="term" value="P:chemotaxis"/>
    <property type="evidence" value="ECO:0007669"/>
    <property type="project" value="UniProtKB-KW"/>
</dbReference>
<evidence type="ECO:0000259" key="11">
    <source>
        <dbReference type="PROSITE" id="PS50894"/>
    </source>
</evidence>
<dbReference type="EC" id="2.7.13.3" evidence="2"/>
<dbReference type="Proteomes" id="UP000325286">
    <property type="component" value="Chromosome"/>
</dbReference>
<feature type="compositionally biased region" description="Polar residues" evidence="8">
    <location>
        <begin position="340"/>
        <end position="350"/>
    </location>
</feature>
<dbReference type="InterPro" id="IPR008207">
    <property type="entry name" value="Sig_transdc_His_kin_Hpt_dom"/>
</dbReference>
<dbReference type="Gene3D" id="2.30.30.40">
    <property type="entry name" value="SH3 Domains"/>
    <property type="match status" value="1"/>
</dbReference>
<keyword evidence="3 7" id="KW-0597">Phosphoprotein</keyword>
<keyword evidence="5" id="KW-0418">Kinase</keyword>
<proteinExistence type="predicted"/>
<dbReference type="Pfam" id="PF01627">
    <property type="entry name" value="Hpt"/>
    <property type="match status" value="1"/>
</dbReference>
<dbReference type="FunFam" id="3.30.565.10:FF:000016">
    <property type="entry name" value="Chemotaxis protein CheA, putative"/>
    <property type="match status" value="1"/>
</dbReference>
<dbReference type="SUPFAM" id="SSF52172">
    <property type="entry name" value="CheY-like"/>
    <property type="match status" value="1"/>
</dbReference>
<dbReference type="Gene3D" id="3.30.565.10">
    <property type="entry name" value="Histidine kinase-like ATPase, C-terminal domain"/>
    <property type="match status" value="1"/>
</dbReference>
<evidence type="ECO:0000256" key="4">
    <source>
        <dbReference type="ARBA" id="ARBA00022679"/>
    </source>
</evidence>
<dbReference type="EMBL" id="CP042914">
    <property type="protein sequence ID" value="QEG41045.1"/>
    <property type="molecule type" value="Genomic_DNA"/>
</dbReference>
<keyword evidence="4 12" id="KW-0808">Transferase</keyword>
<name>A0A5B9QUF6_9BACT</name>
<dbReference type="PANTHER" id="PTHR43395">
    <property type="entry name" value="SENSOR HISTIDINE KINASE CHEA"/>
    <property type="match status" value="1"/>
</dbReference>
<feature type="region of interest" description="Disordered" evidence="8">
    <location>
        <begin position="161"/>
        <end position="188"/>
    </location>
</feature>
<dbReference type="PANTHER" id="PTHR43395:SF1">
    <property type="entry name" value="CHEMOTAXIS PROTEIN CHEA"/>
    <property type="match status" value="1"/>
</dbReference>
<organism evidence="12 13">
    <name type="scientific">Roseimaritima ulvae</name>
    <dbReference type="NCBI Taxonomy" id="980254"/>
    <lineage>
        <taxon>Bacteria</taxon>
        <taxon>Pseudomonadati</taxon>
        <taxon>Planctomycetota</taxon>
        <taxon>Planctomycetia</taxon>
        <taxon>Pirellulales</taxon>
        <taxon>Pirellulaceae</taxon>
        <taxon>Roseimaritima</taxon>
    </lineage>
</organism>
<reference evidence="12 13" key="1">
    <citation type="submission" date="2019-08" db="EMBL/GenBank/DDBJ databases">
        <title>Deep-cultivation of Planctomycetes and their phenomic and genomic characterization uncovers novel biology.</title>
        <authorList>
            <person name="Wiegand S."/>
            <person name="Jogler M."/>
            <person name="Boedeker C."/>
            <person name="Pinto D."/>
            <person name="Vollmers J."/>
            <person name="Rivas-Marin E."/>
            <person name="Kohn T."/>
            <person name="Peeters S.H."/>
            <person name="Heuer A."/>
            <person name="Rast P."/>
            <person name="Oberbeckmann S."/>
            <person name="Bunk B."/>
            <person name="Jeske O."/>
            <person name="Meyerdierks A."/>
            <person name="Storesund J.E."/>
            <person name="Kallscheuer N."/>
            <person name="Luecker S."/>
            <person name="Lage O.M."/>
            <person name="Pohl T."/>
            <person name="Merkel B.J."/>
            <person name="Hornburger P."/>
            <person name="Mueller R.-W."/>
            <person name="Bruemmer F."/>
            <person name="Labrenz M."/>
            <person name="Spormann A.M."/>
            <person name="Op den Camp H."/>
            <person name="Overmann J."/>
            <person name="Amann R."/>
            <person name="Jetten M.S.M."/>
            <person name="Mascher T."/>
            <person name="Medema M.H."/>
            <person name="Devos D.P."/>
            <person name="Kaster A.-K."/>
            <person name="Ovreas L."/>
            <person name="Rohde M."/>
            <person name="Galperin M.Y."/>
            <person name="Jogler C."/>
        </authorList>
    </citation>
    <scope>NUCLEOTIDE SEQUENCE [LARGE SCALE GENOMIC DNA]</scope>
    <source>
        <strain evidence="12 13">UC8</strain>
    </source>
</reference>
<feature type="modified residue" description="4-aspartylphosphate" evidence="7">
    <location>
        <position position="875"/>
    </location>
</feature>
<evidence type="ECO:0000259" key="9">
    <source>
        <dbReference type="PROSITE" id="PS50109"/>
    </source>
</evidence>
<evidence type="ECO:0000256" key="5">
    <source>
        <dbReference type="ARBA" id="ARBA00022777"/>
    </source>
</evidence>
<dbReference type="PRINTS" id="PR00344">
    <property type="entry name" value="BCTRLSENSOR"/>
</dbReference>
<dbReference type="Pfam" id="PF00072">
    <property type="entry name" value="Response_reg"/>
    <property type="match status" value="1"/>
</dbReference>
<dbReference type="SMART" id="SM00448">
    <property type="entry name" value="REC"/>
    <property type="match status" value="1"/>
</dbReference>
<feature type="modified residue" description="Phosphohistidine" evidence="6">
    <location>
        <position position="274"/>
    </location>
</feature>
<feature type="domain" description="HPt" evidence="11">
    <location>
        <begin position="227"/>
        <end position="329"/>
    </location>
</feature>
<dbReference type="Pfam" id="PF02518">
    <property type="entry name" value="HATPase_c"/>
    <property type="match status" value="1"/>
</dbReference>
<protein>
    <recommendedName>
        <fullName evidence="2">histidine kinase</fullName>
        <ecNumber evidence="2">2.7.13.3</ecNumber>
    </recommendedName>
</protein>
<dbReference type="InterPro" id="IPR036890">
    <property type="entry name" value="HATPase_C_sf"/>
</dbReference>
<keyword evidence="13" id="KW-1185">Reference proteome</keyword>
<gene>
    <name evidence="12" type="primary">cheA</name>
    <name evidence="12" type="ORF">UC8_30630</name>
</gene>
<comment type="catalytic activity">
    <reaction evidence="1">
        <text>ATP + protein L-histidine = ADP + protein N-phospho-L-histidine.</text>
        <dbReference type="EC" id="2.7.13.3"/>
    </reaction>
</comment>
<dbReference type="SMART" id="SM01231">
    <property type="entry name" value="H-kinase_dim"/>
    <property type="match status" value="1"/>
</dbReference>
<dbReference type="AlphaFoldDB" id="A0A5B9QUF6"/>
<dbReference type="InterPro" id="IPR004358">
    <property type="entry name" value="Sig_transdc_His_kin-like_C"/>
</dbReference>
<dbReference type="SMART" id="SM00387">
    <property type="entry name" value="HATPase_c"/>
    <property type="match status" value="1"/>
</dbReference>
<sequence length="962" mass="104504">MNSLYPETATFPATNSLSLEESRELLLEVRAATEGTSQIGVYEFAGLLCQVLDREGRAIRENNGEDAIAKFIATSLDEVRKVMNEDQSTSARMESLRDFAIDRWGELLCAIDDPDLTEGLTHPADTWSDEEDQAFGFDDDLVAPSAEEIGSLLGQLGQTPAVPAAPQAEPTPEPEPPPAAQPQRAAQSLPTQNIPLEVASAVSPVATPAAAPAQVETAPPHSSAVTIASLDPELRAAFLDDASSCVSSMESALLRLESNPQDSESLNQICRELHTLKGASGSVGLCELADHLHALEDRLRDDLQAGRKPDVESLLRSVDSIRAQVLERPASPATATPATNDSGTGSSVTEPSAVDSTVPPLSFDDGPADDETVRVQSSQLNRLMDMLAELVMLRNRRETELSELQEVYRELIGSVSKMRLISNDAHGTDSATGSLQLSEVANDVLEVAHHVRDCARPVAEGNTAVSQFIRQFRQELVELRRTPIGGLFRRLQRVVRDAAHAESKQVQLVLVGEDAGIERSIQQRLYEPLLHIIRNCVCHGIEAPEARTAGGKSPQGTITLEAKAGPDLFVIEVVDDGAGLNYEAIRRRAIESGLLTEQQQATRQQLSQLIFHPGFSTRQSADQMAGRGVGMDVVASTLKRMRGWLEVESEPQQGTRIRLSFPLPSVIQHVMVFRSAGQLFALPMQSVQSASEMRQQTTCVAFADLMGFQSQTAAEACQRIVLASDAPQTRGVGTATVPREQSCVTLLVDEIVGPEEVVVRPLPSLLKQHPFCVGATLSGFGQIVLLLDARRVVEFQQRNPAGTPVNAHELLAKQQAAHRDLALRPRVLVVDDSLSARKRVVRSLQRYPLDITEAADGKQAIAILKTNSFDAVFSDMEMPQVSGMELLAEINSGEREQPPPVVIISSRQEAEFTTRAKQLGANNYLSKPLADEDLDHAINNISSLQHLRPNLTVETQPRGEIR</sequence>
<dbReference type="InterPro" id="IPR001789">
    <property type="entry name" value="Sig_transdc_resp-reg_receiver"/>
</dbReference>
<dbReference type="InterPro" id="IPR036061">
    <property type="entry name" value="CheW-like_dom_sf"/>
</dbReference>
<evidence type="ECO:0000256" key="7">
    <source>
        <dbReference type="PROSITE-ProRule" id="PRU00169"/>
    </source>
</evidence>
<evidence type="ECO:0000256" key="1">
    <source>
        <dbReference type="ARBA" id="ARBA00000085"/>
    </source>
</evidence>
<dbReference type="PROSITE" id="PS50110">
    <property type="entry name" value="RESPONSE_REGULATORY"/>
    <property type="match status" value="1"/>
</dbReference>
<evidence type="ECO:0000256" key="8">
    <source>
        <dbReference type="SAM" id="MobiDB-lite"/>
    </source>
</evidence>
<dbReference type="Gene3D" id="1.20.120.160">
    <property type="entry name" value="HPT domain"/>
    <property type="match status" value="1"/>
</dbReference>
<dbReference type="InterPro" id="IPR051315">
    <property type="entry name" value="Bact_Chemotaxis_CheA"/>
</dbReference>
<feature type="region of interest" description="Disordered" evidence="8">
    <location>
        <begin position="325"/>
        <end position="370"/>
    </location>
</feature>
<feature type="domain" description="Response regulatory" evidence="10">
    <location>
        <begin position="826"/>
        <end position="942"/>
    </location>
</feature>
<dbReference type="CDD" id="cd00088">
    <property type="entry name" value="HPT"/>
    <property type="match status" value="1"/>
</dbReference>
<dbReference type="GO" id="GO:0005737">
    <property type="term" value="C:cytoplasm"/>
    <property type="evidence" value="ECO:0007669"/>
    <property type="project" value="InterPro"/>
</dbReference>
<dbReference type="InterPro" id="IPR036641">
    <property type="entry name" value="HPT_dom_sf"/>
</dbReference>
<dbReference type="SUPFAM" id="SSF47226">
    <property type="entry name" value="Histidine-containing phosphotransfer domain, HPT domain"/>
    <property type="match status" value="1"/>
</dbReference>
<feature type="domain" description="Histidine kinase" evidence="9">
    <location>
        <begin position="465"/>
        <end position="665"/>
    </location>
</feature>
<dbReference type="GO" id="GO:0000155">
    <property type="term" value="F:phosphorelay sensor kinase activity"/>
    <property type="evidence" value="ECO:0007669"/>
    <property type="project" value="InterPro"/>
</dbReference>
<evidence type="ECO:0000256" key="2">
    <source>
        <dbReference type="ARBA" id="ARBA00012438"/>
    </source>
</evidence>
<feature type="compositionally biased region" description="Low complexity" evidence="8">
    <location>
        <begin position="329"/>
        <end position="339"/>
    </location>
</feature>
<dbReference type="InterPro" id="IPR003594">
    <property type="entry name" value="HATPase_dom"/>
</dbReference>
<dbReference type="KEGG" id="rul:UC8_30630"/>
<evidence type="ECO:0000259" key="10">
    <source>
        <dbReference type="PROSITE" id="PS50110"/>
    </source>
</evidence>
<dbReference type="SUPFAM" id="SSF55874">
    <property type="entry name" value="ATPase domain of HSP90 chaperone/DNA topoisomerase II/histidine kinase"/>
    <property type="match status" value="1"/>
</dbReference>
<evidence type="ECO:0000256" key="6">
    <source>
        <dbReference type="PROSITE-ProRule" id="PRU00110"/>
    </source>
</evidence>
<dbReference type="InterPro" id="IPR005467">
    <property type="entry name" value="His_kinase_dom"/>
</dbReference>
<evidence type="ECO:0000256" key="3">
    <source>
        <dbReference type="ARBA" id="ARBA00022553"/>
    </source>
</evidence>
<dbReference type="SMART" id="SM00073">
    <property type="entry name" value="HPT"/>
    <property type="match status" value="1"/>
</dbReference>
<feature type="compositionally biased region" description="Pro residues" evidence="8">
    <location>
        <begin position="169"/>
        <end position="180"/>
    </location>
</feature>
<accession>A0A5B9QUF6</accession>
<dbReference type="InterPro" id="IPR011006">
    <property type="entry name" value="CheY-like_superfamily"/>
</dbReference>